<dbReference type="Proteomes" id="UP000838672">
    <property type="component" value="Unassembled WGS sequence"/>
</dbReference>
<comment type="caution">
    <text evidence="2">The sequence shown here is derived from an EMBL/GenBank/DDBJ whole genome shotgun (WGS) entry which is preliminary data.</text>
</comment>
<sequence length="128" mass="14406">MFRTLSIALLSSLFLLSGCASQEPESHVLARYRADVTIKKLPQELPGYRLINVKAKENRVRYVFLRTDSKANAQRFSQNISKGFCQSEELKSLLDQGVVYEIEIRDANTKIVADKLVTLQDCPVAAKS</sequence>
<feature type="chain" id="PRO_5046061976" description="Lipoprotein" evidence="1">
    <location>
        <begin position="23"/>
        <end position="128"/>
    </location>
</feature>
<proteinExistence type="predicted"/>
<feature type="signal peptide" evidence="1">
    <location>
        <begin position="1"/>
        <end position="22"/>
    </location>
</feature>
<evidence type="ECO:0008006" key="4">
    <source>
        <dbReference type="Google" id="ProtNLM"/>
    </source>
</evidence>
<organism evidence="2 3">
    <name type="scientific">Vibrio stylophorae</name>
    <dbReference type="NCBI Taxonomy" id="659351"/>
    <lineage>
        <taxon>Bacteria</taxon>
        <taxon>Pseudomonadati</taxon>
        <taxon>Pseudomonadota</taxon>
        <taxon>Gammaproteobacteria</taxon>
        <taxon>Vibrionales</taxon>
        <taxon>Vibrionaceae</taxon>
        <taxon>Vibrio</taxon>
    </lineage>
</organism>
<reference evidence="2" key="1">
    <citation type="submission" date="2021-11" db="EMBL/GenBank/DDBJ databases">
        <authorList>
            <person name="Rodrigo-Torres L."/>
            <person name="Arahal R. D."/>
            <person name="Lucena T."/>
        </authorList>
    </citation>
    <scope>NUCLEOTIDE SEQUENCE</scope>
    <source>
        <strain evidence="2">CECT 7929</strain>
    </source>
</reference>
<evidence type="ECO:0000313" key="3">
    <source>
        <dbReference type="Proteomes" id="UP000838672"/>
    </source>
</evidence>
<dbReference type="Pfam" id="PF16549">
    <property type="entry name" value="T2SSS_2"/>
    <property type="match status" value="1"/>
</dbReference>
<dbReference type="Gene3D" id="3.30.300.250">
    <property type="match status" value="1"/>
</dbReference>
<gene>
    <name evidence="2" type="ORF">VST7929_01144</name>
</gene>
<protein>
    <recommendedName>
        <fullName evidence="4">Lipoprotein</fullName>
    </recommendedName>
</protein>
<dbReference type="RefSeq" id="WP_237465623.1">
    <property type="nucleotide sequence ID" value="NZ_CAKLDI010000001.1"/>
</dbReference>
<evidence type="ECO:0000313" key="2">
    <source>
        <dbReference type="EMBL" id="CAH0533280.1"/>
    </source>
</evidence>
<name>A0ABM8ZSK1_9VIBR</name>
<keyword evidence="3" id="KW-1185">Reference proteome</keyword>
<dbReference type="EMBL" id="CAKLDI010000001">
    <property type="protein sequence ID" value="CAH0533280.1"/>
    <property type="molecule type" value="Genomic_DNA"/>
</dbReference>
<dbReference type="PROSITE" id="PS51257">
    <property type="entry name" value="PROKAR_LIPOPROTEIN"/>
    <property type="match status" value="1"/>
</dbReference>
<accession>A0ABM8ZSK1</accession>
<dbReference type="InterPro" id="IPR016502">
    <property type="entry name" value="T2SSS_2"/>
</dbReference>
<keyword evidence="1" id="KW-0732">Signal</keyword>
<evidence type="ECO:0000256" key="1">
    <source>
        <dbReference type="SAM" id="SignalP"/>
    </source>
</evidence>